<keyword evidence="7" id="KW-1133">Transmembrane helix</keyword>
<evidence type="ECO:0000256" key="6">
    <source>
        <dbReference type="ARBA" id="ARBA00023136"/>
    </source>
</evidence>
<proteinExistence type="inferred from homology"/>
<comment type="caution">
    <text evidence="9">The sequence shown here is derived from an EMBL/GenBank/DDBJ whole genome shotgun (WGS) entry which is preliminary data.</text>
</comment>
<keyword evidence="5" id="KW-0333">Golgi apparatus</keyword>
<accession>A0A8J2RJI4</accession>
<dbReference type="GO" id="GO:0000139">
    <property type="term" value="C:Golgi membrane"/>
    <property type="evidence" value="ECO:0007669"/>
    <property type="project" value="UniProtKB-SubCell"/>
</dbReference>
<sequence>MIINIWHWIRVAGVDAASPSEHPQESLIDMLTPKKLSRLFLRLVILVFFVSLALFIVSPPSFVSDTEVVTCVGNGHPFFPPTADGLVMDKDIQPGQWKSFDSAHTNLTDRRIFFHETSGNAQLNFQQCCAVESAAKHNPDRPVQLFLRPVVNYGCSIRPSTLFQSPPWLDVLSRYPNVDVILVNEDRYFAGTQLRDWYEKGEWLKSLHEVAHLSDYIRILTLYKGGGLYLDTDILTLKTYQGDKFRNCLVYDSSDMNVISSGVMHLEREHWLMAKMIRLLAEEYDPSEFVFHGSQAISSLMDSSCGMTQTDPTSNTCKDIHLLPSRFFFPIERPFSQVLYDTMANSTLGIDILSRMKKSYGAHLWNSMATKQRPLLATDYESIWGALARVHCPLTVARTSQFYS</sequence>
<dbReference type="Gene3D" id="3.90.550.20">
    <property type="match status" value="1"/>
</dbReference>
<evidence type="ECO:0000256" key="5">
    <source>
        <dbReference type="ARBA" id="ARBA00023034"/>
    </source>
</evidence>
<dbReference type="GO" id="GO:0016758">
    <property type="term" value="F:hexosyltransferase activity"/>
    <property type="evidence" value="ECO:0007669"/>
    <property type="project" value="TreeGrafter"/>
</dbReference>
<keyword evidence="10" id="KW-1185">Reference proteome</keyword>
<dbReference type="AlphaFoldDB" id="A0A8J2RJI4"/>
<evidence type="ECO:0000256" key="1">
    <source>
        <dbReference type="ARBA" id="ARBA00004323"/>
    </source>
</evidence>
<dbReference type="InterPro" id="IPR007577">
    <property type="entry name" value="GlycoTrfase_DXD_sugar-bd_CS"/>
</dbReference>
<keyword evidence="6 7" id="KW-0472">Membrane</keyword>
<dbReference type="EMBL" id="CAKKLH010000112">
    <property type="protein sequence ID" value="CAH0103412.1"/>
    <property type="molecule type" value="Genomic_DNA"/>
</dbReference>
<evidence type="ECO:0000313" key="10">
    <source>
        <dbReference type="Proteomes" id="UP000789390"/>
    </source>
</evidence>
<dbReference type="Pfam" id="PF04488">
    <property type="entry name" value="Gly_transf_sug"/>
    <property type="match status" value="1"/>
</dbReference>
<evidence type="ECO:0000256" key="7">
    <source>
        <dbReference type="SAM" id="Phobius"/>
    </source>
</evidence>
<dbReference type="InterPro" id="IPR007652">
    <property type="entry name" value="A1-4-GlycosylTfrase_dom"/>
</dbReference>
<evidence type="ECO:0000256" key="4">
    <source>
        <dbReference type="ARBA" id="ARBA00022679"/>
    </source>
</evidence>
<feature type="domain" description="Alpha 1,4-glycosyltransferase" evidence="8">
    <location>
        <begin position="265"/>
        <end position="398"/>
    </location>
</feature>
<keyword evidence="4" id="KW-0808">Transferase</keyword>
<gene>
    <name evidence="9" type="ORF">DGAL_LOCUS5986</name>
</gene>
<dbReference type="PANTHER" id="PTHR12042:SF21">
    <property type="entry name" value="ALPHA1,4-GALACTOSYLTRANSFERASE 1-RELATED"/>
    <property type="match status" value="1"/>
</dbReference>
<dbReference type="OrthoDB" id="409543at2759"/>
<evidence type="ECO:0000256" key="2">
    <source>
        <dbReference type="ARBA" id="ARBA00009003"/>
    </source>
</evidence>
<evidence type="ECO:0000256" key="3">
    <source>
        <dbReference type="ARBA" id="ARBA00022676"/>
    </source>
</evidence>
<comment type="similarity">
    <text evidence="2">Belongs to the glycosyltransferase 32 family.</text>
</comment>
<reference evidence="9" key="1">
    <citation type="submission" date="2021-11" db="EMBL/GenBank/DDBJ databases">
        <authorList>
            <person name="Schell T."/>
        </authorList>
    </citation>
    <scope>NUCLEOTIDE SEQUENCE</scope>
    <source>
        <strain evidence="9">M5</strain>
    </source>
</reference>
<keyword evidence="7" id="KW-0812">Transmembrane</keyword>
<protein>
    <recommendedName>
        <fullName evidence="8">Alpha 1,4-glycosyltransferase domain-containing protein</fullName>
    </recommendedName>
</protein>
<keyword evidence="3" id="KW-0328">Glycosyltransferase</keyword>
<evidence type="ECO:0000259" key="8">
    <source>
        <dbReference type="Pfam" id="PF04572"/>
    </source>
</evidence>
<dbReference type="InterPro" id="IPR029044">
    <property type="entry name" value="Nucleotide-diphossugar_trans"/>
</dbReference>
<dbReference type="SUPFAM" id="SSF53448">
    <property type="entry name" value="Nucleotide-diphospho-sugar transferases"/>
    <property type="match status" value="1"/>
</dbReference>
<dbReference type="PANTHER" id="PTHR12042">
    <property type="entry name" value="LACTOSYLCERAMIDE 4-ALPHA-GALACTOSYLTRANSFERASE ALPHA- 1,4-GALACTOSYLTRANSFERASE"/>
    <property type="match status" value="1"/>
</dbReference>
<name>A0A8J2RJI4_9CRUS</name>
<comment type="subcellular location">
    <subcellularLocation>
        <location evidence="1">Golgi apparatus membrane</location>
        <topology evidence="1">Single-pass type II membrane protein</topology>
    </subcellularLocation>
</comment>
<evidence type="ECO:0000313" key="9">
    <source>
        <dbReference type="EMBL" id="CAH0103412.1"/>
    </source>
</evidence>
<organism evidence="9 10">
    <name type="scientific">Daphnia galeata</name>
    <dbReference type="NCBI Taxonomy" id="27404"/>
    <lineage>
        <taxon>Eukaryota</taxon>
        <taxon>Metazoa</taxon>
        <taxon>Ecdysozoa</taxon>
        <taxon>Arthropoda</taxon>
        <taxon>Crustacea</taxon>
        <taxon>Branchiopoda</taxon>
        <taxon>Diplostraca</taxon>
        <taxon>Cladocera</taxon>
        <taxon>Anomopoda</taxon>
        <taxon>Daphniidae</taxon>
        <taxon>Daphnia</taxon>
    </lineage>
</organism>
<feature type="transmembrane region" description="Helical" evidence="7">
    <location>
        <begin position="39"/>
        <end position="57"/>
    </location>
</feature>
<dbReference type="Proteomes" id="UP000789390">
    <property type="component" value="Unassembled WGS sequence"/>
</dbReference>
<dbReference type="Pfam" id="PF04572">
    <property type="entry name" value="Gb3_synth"/>
    <property type="match status" value="1"/>
</dbReference>
<dbReference type="InterPro" id="IPR051981">
    <property type="entry name" value="Glycosyltransf_32"/>
</dbReference>
<dbReference type="GO" id="GO:0006688">
    <property type="term" value="P:glycosphingolipid biosynthetic process"/>
    <property type="evidence" value="ECO:0007669"/>
    <property type="project" value="TreeGrafter"/>
</dbReference>